<comment type="similarity">
    <text evidence="1 5">Belongs to the N(4)/N(6)-methyltransferase family.</text>
</comment>
<dbReference type="SUPFAM" id="SSF53335">
    <property type="entry name" value="S-adenosyl-L-methionine-dependent methyltransferases"/>
    <property type="match status" value="1"/>
</dbReference>
<dbReference type="EC" id="2.1.1.-" evidence="5"/>
<dbReference type="GO" id="GO:0009007">
    <property type="term" value="F:site-specific DNA-methyltransferase (adenine-specific) activity"/>
    <property type="evidence" value="ECO:0007669"/>
    <property type="project" value="TreeGrafter"/>
</dbReference>
<dbReference type="AlphaFoldDB" id="A0A4R6BIG0"/>
<dbReference type="EMBL" id="SCWE01000003">
    <property type="protein sequence ID" value="TDM01419.1"/>
    <property type="molecule type" value="Genomic_DNA"/>
</dbReference>
<accession>A0A4R6BIG0</accession>
<keyword evidence="3 7" id="KW-0808">Transferase</keyword>
<evidence type="ECO:0000313" key="7">
    <source>
        <dbReference type="EMBL" id="TDM01419.1"/>
    </source>
</evidence>
<evidence type="ECO:0000313" key="8">
    <source>
        <dbReference type="Proteomes" id="UP000295328"/>
    </source>
</evidence>
<evidence type="ECO:0000256" key="2">
    <source>
        <dbReference type="ARBA" id="ARBA00022603"/>
    </source>
</evidence>
<evidence type="ECO:0000256" key="5">
    <source>
        <dbReference type="RuleBase" id="RU362026"/>
    </source>
</evidence>
<feature type="domain" description="DNA methylase N-4/N-6" evidence="6">
    <location>
        <begin position="26"/>
        <end position="309"/>
    </location>
</feature>
<evidence type="ECO:0000259" key="6">
    <source>
        <dbReference type="Pfam" id="PF01555"/>
    </source>
</evidence>
<dbReference type="Proteomes" id="UP000295328">
    <property type="component" value="Unassembled WGS sequence"/>
</dbReference>
<dbReference type="PANTHER" id="PTHR13370:SF3">
    <property type="entry name" value="TRNA (GUANINE(10)-N2)-METHYLTRANSFERASE HOMOLOG"/>
    <property type="match status" value="1"/>
</dbReference>
<dbReference type="PRINTS" id="PR00508">
    <property type="entry name" value="S21N4MTFRASE"/>
</dbReference>
<name>A0A4R6BIG0_9STAP</name>
<organism evidence="7 8">
    <name type="scientific">Macrococcus hajekii</name>
    <dbReference type="NCBI Taxonomy" id="198482"/>
    <lineage>
        <taxon>Bacteria</taxon>
        <taxon>Bacillati</taxon>
        <taxon>Bacillota</taxon>
        <taxon>Bacilli</taxon>
        <taxon>Bacillales</taxon>
        <taxon>Staphylococcaceae</taxon>
        <taxon>Macrococcus</taxon>
    </lineage>
</organism>
<dbReference type="PANTHER" id="PTHR13370">
    <property type="entry name" value="RNA METHYLASE-RELATED"/>
    <property type="match status" value="1"/>
</dbReference>
<dbReference type="RefSeq" id="WP_133430139.1">
    <property type="nucleotide sequence ID" value="NZ_BMCC01000001.1"/>
</dbReference>
<keyword evidence="2 7" id="KW-0489">Methyltransferase</keyword>
<dbReference type="Pfam" id="PF01555">
    <property type="entry name" value="N6_N4_Mtase"/>
    <property type="match status" value="1"/>
</dbReference>
<dbReference type="GO" id="GO:0008170">
    <property type="term" value="F:N-methyltransferase activity"/>
    <property type="evidence" value="ECO:0007669"/>
    <property type="project" value="InterPro"/>
</dbReference>
<dbReference type="GO" id="GO:0003677">
    <property type="term" value="F:DNA binding"/>
    <property type="evidence" value="ECO:0007669"/>
    <property type="project" value="InterPro"/>
</dbReference>
<dbReference type="GO" id="GO:0032259">
    <property type="term" value="P:methylation"/>
    <property type="evidence" value="ECO:0007669"/>
    <property type="project" value="UniProtKB-KW"/>
</dbReference>
<evidence type="ECO:0000256" key="4">
    <source>
        <dbReference type="ARBA" id="ARBA00022747"/>
    </source>
</evidence>
<dbReference type="GO" id="GO:0005737">
    <property type="term" value="C:cytoplasm"/>
    <property type="evidence" value="ECO:0007669"/>
    <property type="project" value="TreeGrafter"/>
</dbReference>
<keyword evidence="4" id="KW-0680">Restriction system</keyword>
<keyword evidence="8" id="KW-1185">Reference proteome</keyword>
<dbReference type="InterPro" id="IPR029063">
    <property type="entry name" value="SAM-dependent_MTases_sf"/>
</dbReference>
<evidence type="ECO:0000256" key="3">
    <source>
        <dbReference type="ARBA" id="ARBA00022679"/>
    </source>
</evidence>
<evidence type="ECO:0000256" key="1">
    <source>
        <dbReference type="ARBA" id="ARBA00006594"/>
    </source>
</evidence>
<dbReference type="GO" id="GO:0009307">
    <property type="term" value="P:DNA restriction-modification system"/>
    <property type="evidence" value="ECO:0007669"/>
    <property type="project" value="UniProtKB-KW"/>
</dbReference>
<proteinExistence type="inferred from homology"/>
<dbReference type="InterPro" id="IPR002052">
    <property type="entry name" value="DNA_methylase_N6_adenine_CS"/>
</dbReference>
<sequence>MGEIELNKIYNEECLEGMKKIPEGSIDLIVCDPPYGTMKNSLKGAFKKRKDGTITQYSRREHLWDTIIPTEELFNEYARVLRDNGRIVLFSQEPYTSHLRSYKCGSIIQFNYPMIWKKNNAGNILGVKKAPVNYFEDISVWSKNYDYNNLSELRNYVRELKNFIGLNSSEINKKVGNYKFVHFLSPDGLQFKIVPEQTYNQLIEVFNIDKWKGFKPYEELKALNVRHPRIFNIPEGQKFASNVLEFNKKPGFHPTQKPVDLIEHLIKIYSHEGDTVLDNCMGSGTTAIACMNTNRNFIGFEMDETFYKKSIERINNHRVTGKQIDIFEV</sequence>
<reference evidence="7 8" key="1">
    <citation type="submission" date="2019-01" db="EMBL/GenBank/DDBJ databases">
        <title>Draft genome sequences of the type strains of six Macrococcus species.</title>
        <authorList>
            <person name="Mazhar S."/>
            <person name="Altermann E."/>
            <person name="Hill C."/>
            <person name="Mcauliffe O."/>
        </authorList>
    </citation>
    <scope>NUCLEOTIDE SEQUENCE [LARGE SCALE GENOMIC DNA]</scope>
    <source>
        <strain evidence="7 8">CCM4809</strain>
    </source>
</reference>
<comment type="caution">
    <text evidence="7">The sequence shown here is derived from an EMBL/GenBank/DDBJ whole genome shotgun (WGS) entry which is preliminary data.</text>
</comment>
<dbReference type="InterPro" id="IPR002941">
    <property type="entry name" value="DNA_methylase_N4/N6"/>
</dbReference>
<dbReference type="PROSITE" id="PS00092">
    <property type="entry name" value="N6_MTASE"/>
    <property type="match status" value="1"/>
</dbReference>
<gene>
    <name evidence="7" type="ORF">ERX37_07915</name>
</gene>
<dbReference type="Gene3D" id="3.40.50.150">
    <property type="entry name" value="Vaccinia Virus protein VP39"/>
    <property type="match status" value="1"/>
</dbReference>
<dbReference type="InterPro" id="IPR001091">
    <property type="entry name" value="RM_Methyltransferase"/>
</dbReference>
<dbReference type="OrthoDB" id="9800801at2"/>
<protein>
    <recommendedName>
        <fullName evidence="5">Methyltransferase</fullName>
        <ecNumber evidence="5">2.1.1.-</ecNumber>
    </recommendedName>
</protein>